<dbReference type="CDD" id="cd00340">
    <property type="entry name" value="GSH_Peroxidase"/>
    <property type="match status" value="1"/>
</dbReference>
<dbReference type="GO" id="GO:0034599">
    <property type="term" value="P:cellular response to oxidative stress"/>
    <property type="evidence" value="ECO:0007669"/>
    <property type="project" value="TreeGrafter"/>
</dbReference>
<dbReference type="KEGG" id="bid:Bind_1315"/>
<evidence type="ECO:0000256" key="5">
    <source>
        <dbReference type="RuleBase" id="RU000499"/>
    </source>
</evidence>
<dbReference type="RefSeq" id="WP_012384312.1">
    <property type="nucleotide sequence ID" value="NC_010581.1"/>
</dbReference>
<evidence type="ECO:0000313" key="7">
    <source>
        <dbReference type="Proteomes" id="UP000001695"/>
    </source>
</evidence>
<evidence type="ECO:0000313" key="6">
    <source>
        <dbReference type="EMBL" id="ACB94955.1"/>
    </source>
</evidence>
<evidence type="ECO:0000256" key="1">
    <source>
        <dbReference type="ARBA" id="ARBA00006926"/>
    </source>
</evidence>
<dbReference type="PANTHER" id="PTHR11592">
    <property type="entry name" value="GLUTATHIONE PEROXIDASE"/>
    <property type="match status" value="1"/>
</dbReference>
<sequence length="173" mass="19120">MSKLYDITVKTIEGPSETIGEYKGNVILIVNTASACGLTPQYLALEKIYETYMDRGFVVLGFPCNDFGAQEPGTELEIQRFCEAKFNVQFPMFAKISVKPGSRHPLYEELIARQPKARTNPGAAPKEGSDISWNFEKFLVSRDGEVIDRFAPQVTPDSPLVIEAVEKALGPTA</sequence>
<gene>
    <name evidence="6" type="ordered locus">Bind_1315</name>
</gene>
<reference evidence="7" key="1">
    <citation type="submission" date="2008-03" db="EMBL/GenBank/DDBJ databases">
        <title>Complete sequence of chromosome of Beijerinckia indica subsp. indica ATCC 9039.</title>
        <authorList>
            <consortium name="US DOE Joint Genome Institute"/>
            <person name="Copeland A."/>
            <person name="Lucas S."/>
            <person name="Lapidus A."/>
            <person name="Glavina del Rio T."/>
            <person name="Dalin E."/>
            <person name="Tice H."/>
            <person name="Bruce D."/>
            <person name="Goodwin L."/>
            <person name="Pitluck S."/>
            <person name="LaButti K."/>
            <person name="Schmutz J."/>
            <person name="Larimer F."/>
            <person name="Land M."/>
            <person name="Hauser L."/>
            <person name="Kyrpides N."/>
            <person name="Mikhailova N."/>
            <person name="Dunfield P.F."/>
            <person name="Dedysh S.N."/>
            <person name="Liesack W."/>
            <person name="Saw J.H."/>
            <person name="Alam M."/>
            <person name="Chen Y."/>
            <person name="Murrell J.C."/>
            <person name="Richardson P."/>
        </authorList>
    </citation>
    <scope>NUCLEOTIDE SEQUENCE [LARGE SCALE GENOMIC DNA]</scope>
    <source>
        <strain evidence="7">ATCC 9039 / DSM 1715 / NCIMB 8712</strain>
    </source>
</reference>
<dbReference type="eggNOG" id="COG0386">
    <property type="taxonomic scope" value="Bacteria"/>
</dbReference>
<keyword evidence="3 5" id="KW-0560">Oxidoreductase</keyword>
<dbReference type="FunFam" id="3.40.30.10:FF:000010">
    <property type="entry name" value="Glutathione peroxidase"/>
    <property type="match status" value="1"/>
</dbReference>
<feature type="active site" evidence="4">
    <location>
        <position position="36"/>
    </location>
</feature>
<accession>B2IK23</accession>
<dbReference type="AlphaFoldDB" id="B2IK23"/>
<reference evidence="6 7" key="2">
    <citation type="journal article" date="2010" name="J. Bacteriol.">
        <title>Complete genome sequence of Beijerinckia indica subsp. indica.</title>
        <authorList>
            <person name="Tamas I."/>
            <person name="Dedysh S.N."/>
            <person name="Liesack W."/>
            <person name="Stott M.B."/>
            <person name="Alam M."/>
            <person name="Murrell J.C."/>
            <person name="Dunfield P.F."/>
        </authorList>
    </citation>
    <scope>NUCLEOTIDE SEQUENCE [LARGE SCALE GENOMIC DNA]</scope>
    <source>
        <strain evidence="7">ATCC 9039 / DSM 1715 / NCIMB 8712</strain>
    </source>
</reference>
<dbReference type="EMBL" id="CP001016">
    <property type="protein sequence ID" value="ACB94955.1"/>
    <property type="molecule type" value="Genomic_DNA"/>
</dbReference>
<proteinExistence type="inferred from homology"/>
<dbReference type="Proteomes" id="UP000001695">
    <property type="component" value="Chromosome"/>
</dbReference>
<comment type="similarity">
    <text evidence="1 5">Belongs to the glutathione peroxidase family.</text>
</comment>
<evidence type="ECO:0000256" key="2">
    <source>
        <dbReference type="ARBA" id="ARBA00022559"/>
    </source>
</evidence>
<dbReference type="InterPro" id="IPR029759">
    <property type="entry name" value="GPX_AS"/>
</dbReference>
<keyword evidence="2 5" id="KW-0575">Peroxidase</keyword>
<dbReference type="PROSITE" id="PS00460">
    <property type="entry name" value="GLUTATHIONE_PEROXID_1"/>
    <property type="match status" value="1"/>
</dbReference>
<keyword evidence="7" id="KW-1185">Reference proteome</keyword>
<dbReference type="PRINTS" id="PR01011">
    <property type="entry name" value="GLUTPROXDASE"/>
</dbReference>
<dbReference type="PROSITE" id="PS51355">
    <property type="entry name" value="GLUTATHIONE_PEROXID_3"/>
    <property type="match status" value="1"/>
</dbReference>
<evidence type="ECO:0000256" key="3">
    <source>
        <dbReference type="ARBA" id="ARBA00023002"/>
    </source>
</evidence>
<evidence type="ECO:0000256" key="4">
    <source>
        <dbReference type="PIRSR" id="PIRSR000303-1"/>
    </source>
</evidence>
<dbReference type="Pfam" id="PF00255">
    <property type="entry name" value="GSHPx"/>
    <property type="match status" value="1"/>
</dbReference>
<protein>
    <recommendedName>
        <fullName evidence="5">Glutathione peroxidase</fullName>
    </recommendedName>
</protein>
<organism evidence="6 7">
    <name type="scientific">Beijerinckia indica subsp. indica (strain ATCC 9039 / DSM 1715 / NCIMB 8712)</name>
    <dbReference type="NCBI Taxonomy" id="395963"/>
    <lineage>
        <taxon>Bacteria</taxon>
        <taxon>Pseudomonadati</taxon>
        <taxon>Pseudomonadota</taxon>
        <taxon>Alphaproteobacteria</taxon>
        <taxon>Hyphomicrobiales</taxon>
        <taxon>Beijerinckiaceae</taxon>
        <taxon>Beijerinckia</taxon>
    </lineage>
</organism>
<dbReference type="Gene3D" id="3.40.30.10">
    <property type="entry name" value="Glutaredoxin"/>
    <property type="match status" value="1"/>
</dbReference>
<dbReference type="PIRSF" id="PIRSF000303">
    <property type="entry name" value="Glutathion_perox"/>
    <property type="match status" value="1"/>
</dbReference>
<dbReference type="HOGENOM" id="CLU_029507_2_2_5"/>
<dbReference type="InterPro" id="IPR000889">
    <property type="entry name" value="Glutathione_peroxidase"/>
</dbReference>
<dbReference type="STRING" id="395963.Bind_1315"/>
<dbReference type="PANTHER" id="PTHR11592:SF78">
    <property type="entry name" value="GLUTATHIONE PEROXIDASE"/>
    <property type="match status" value="1"/>
</dbReference>
<dbReference type="GO" id="GO:0004601">
    <property type="term" value="F:peroxidase activity"/>
    <property type="evidence" value="ECO:0007669"/>
    <property type="project" value="UniProtKB-KW"/>
</dbReference>
<dbReference type="InterPro" id="IPR036249">
    <property type="entry name" value="Thioredoxin-like_sf"/>
</dbReference>
<name>B2IK23_BEII9</name>
<dbReference type="SUPFAM" id="SSF52833">
    <property type="entry name" value="Thioredoxin-like"/>
    <property type="match status" value="1"/>
</dbReference>